<organism evidence="2 3">
    <name type="scientific">Carnegiea gigantea</name>
    <dbReference type="NCBI Taxonomy" id="171969"/>
    <lineage>
        <taxon>Eukaryota</taxon>
        <taxon>Viridiplantae</taxon>
        <taxon>Streptophyta</taxon>
        <taxon>Embryophyta</taxon>
        <taxon>Tracheophyta</taxon>
        <taxon>Spermatophyta</taxon>
        <taxon>Magnoliopsida</taxon>
        <taxon>eudicotyledons</taxon>
        <taxon>Gunneridae</taxon>
        <taxon>Pentapetalae</taxon>
        <taxon>Caryophyllales</taxon>
        <taxon>Cactineae</taxon>
        <taxon>Cactaceae</taxon>
        <taxon>Cactoideae</taxon>
        <taxon>Echinocereeae</taxon>
        <taxon>Carnegiea</taxon>
    </lineage>
</organism>
<dbReference type="AlphaFoldDB" id="A0A9Q1JT28"/>
<comment type="caution">
    <text evidence="2">The sequence shown here is derived from an EMBL/GenBank/DDBJ whole genome shotgun (WGS) entry which is preliminary data.</text>
</comment>
<dbReference type="Proteomes" id="UP001153076">
    <property type="component" value="Unassembled WGS sequence"/>
</dbReference>
<keyword evidence="3" id="KW-1185">Reference proteome</keyword>
<dbReference type="Gene3D" id="2.40.70.10">
    <property type="entry name" value="Acid Proteases"/>
    <property type="match status" value="1"/>
</dbReference>
<dbReference type="PANTHER" id="PTHR33240">
    <property type="entry name" value="OS08G0508500 PROTEIN"/>
    <property type="match status" value="1"/>
</dbReference>
<dbReference type="EMBL" id="JAKOGI010000786">
    <property type="protein sequence ID" value="KAJ8430519.1"/>
    <property type="molecule type" value="Genomic_DNA"/>
</dbReference>
<proteinExistence type="predicted"/>
<dbReference type="InterPro" id="IPR021109">
    <property type="entry name" value="Peptidase_aspartic_dom_sf"/>
</dbReference>
<dbReference type="PANTHER" id="PTHR33240:SF17">
    <property type="entry name" value="EUKARYOTIC PEPTIDE CHAIN RELEASE FACTOR GTP-BINDING SUBUNIT-LIKE"/>
    <property type="match status" value="1"/>
</dbReference>
<evidence type="ECO:0000313" key="2">
    <source>
        <dbReference type="EMBL" id="KAJ8430519.1"/>
    </source>
</evidence>
<protein>
    <submittedName>
        <fullName evidence="2">Uncharacterized protein</fullName>
    </submittedName>
</protein>
<reference evidence="2" key="1">
    <citation type="submission" date="2022-04" db="EMBL/GenBank/DDBJ databases">
        <title>Carnegiea gigantea Genome sequencing and assembly v2.</title>
        <authorList>
            <person name="Copetti D."/>
            <person name="Sanderson M.J."/>
            <person name="Burquez A."/>
            <person name="Wojciechowski M.F."/>
        </authorList>
    </citation>
    <scope>NUCLEOTIDE SEQUENCE</scope>
    <source>
        <strain evidence="2">SGP5-SGP5p</strain>
        <tissue evidence="2">Aerial part</tissue>
    </source>
</reference>
<evidence type="ECO:0000256" key="1">
    <source>
        <dbReference type="SAM" id="MobiDB-lite"/>
    </source>
</evidence>
<sequence>MSESIHEQSGHTTTECRELKKALHELADKGQIDRFLKRGSRFLRREQGPAQPQSQDEECWTEQVLTTEQAPRVTIPTMVFGGKKVPRFAPHNDPLVIEMKIASAIVRLILIDTGSSIDNITWDCLKKLMHPGRDIVPLVHPILRFDGQKVNPTGMISLPVYIDDKLKSKNLEVDFFVIDVPTTYNVILSCPTLHKRIGALGNSGPSATITNTNPTGARPFLLSNDLPRADGPSGDKELVDAPFQDELLNELLEEKLEEASPEVEPVLVEATSAPGLNEYGAE</sequence>
<dbReference type="CDD" id="cd00303">
    <property type="entry name" value="retropepsin_like"/>
    <property type="match status" value="1"/>
</dbReference>
<gene>
    <name evidence="2" type="ORF">Cgig2_012918</name>
</gene>
<dbReference type="OrthoDB" id="2919534at2759"/>
<accession>A0A9Q1JT28</accession>
<evidence type="ECO:0000313" key="3">
    <source>
        <dbReference type="Proteomes" id="UP001153076"/>
    </source>
</evidence>
<feature type="region of interest" description="Disordered" evidence="1">
    <location>
        <begin position="258"/>
        <end position="282"/>
    </location>
</feature>
<name>A0A9Q1JT28_9CARY</name>